<dbReference type="GeneID" id="30170329"/>
<feature type="region of interest" description="Disordered" evidence="1">
    <location>
        <begin position="681"/>
        <end position="803"/>
    </location>
</feature>
<organism evidence="2">
    <name type="scientific">Kwoniella pini CBS 10737</name>
    <dbReference type="NCBI Taxonomy" id="1296096"/>
    <lineage>
        <taxon>Eukaryota</taxon>
        <taxon>Fungi</taxon>
        <taxon>Dikarya</taxon>
        <taxon>Basidiomycota</taxon>
        <taxon>Agaricomycotina</taxon>
        <taxon>Tremellomycetes</taxon>
        <taxon>Tremellales</taxon>
        <taxon>Cryptococcaceae</taxon>
        <taxon>Kwoniella</taxon>
    </lineage>
</organism>
<feature type="compositionally biased region" description="Acidic residues" evidence="1">
    <location>
        <begin position="826"/>
        <end position="835"/>
    </location>
</feature>
<feature type="compositionally biased region" description="Polar residues" evidence="1">
    <location>
        <begin position="94"/>
        <end position="105"/>
    </location>
</feature>
<feature type="region of interest" description="Disordered" evidence="1">
    <location>
        <begin position="416"/>
        <end position="438"/>
    </location>
</feature>
<reference evidence="3" key="2">
    <citation type="submission" date="2013-07" db="EMBL/GenBank/DDBJ databases">
        <authorList>
            <consortium name="The Broad Institute Genome Sequencing Platform"/>
            <person name="Cuomo C."/>
            <person name="Litvintseva A."/>
            <person name="Chen Y."/>
            <person name="Heitman J."/>
            <person name="Sun S."/>
            <person name="Springer D."/>
            <person name="Dromer F."/>
            <person name="Young S.K."/>
            <person name="Zeng Q."/>
            <person name="Gargeya S."/>
            <person name="Fitzgerald M."/>
            <person name="Abouelleil A."/>
            <person name="Alvarado L."/>
            <person name="Berlin A.M."/>
            <person name="Chapman S.B."/>
            <person name="Dewar J."/>
            <person name="Goldberg J."/>
            <person name="Griggs A."/>
            <person name="Gujja S."/>
            <person name="Hansen M."/>
            <person name="Howarth C."/>
            <person name="Imamovic A."/>
            <person name="Larimer J."/>
            <person name="McCowan C."/>
            <person name="Murphy C."/>
            <person name="Pearson M."/>
            <person name="Priest M."/>
            <person name="Roberts A."/>
            <person name="Saif S."/>
            <person name="Shea T."/>
            <person name="Sykes S."/>
            <person name="Wortman J."/>
            <person name="Nusbaum C."/>
            <person name="Birren B."/>
        </authorList>
    </citation>
    <scope>NUCLEOTIDE SEQUENCE</scope>
    <source>
        <strain evidence="3">CBS 10737</strain>
    </source>
</reference>
<feature type="compositionally biased region" description="Basic and acidic residues" evidence="1">
    <location>
        <begin position="263"/>
        <end position="273"/>
    </location>
</feature>
<feature type="compositionally biased region" description="Polar residues" evidence="1">
    <location>
        <begin position="282"/>
        <end position="292"/>
    </location>
</feature>
<keyword evidence="4" id="KW-1185">Reference proteome</keyword>
<reference evidence="3" key="4">
    <citation type="submission" date="2024-02" db="EMBL/GenBank/DDBJ databases">
        <title>Comparative genomics of Cryptococcus and Kwoniella reveals pathogenesis evolution and contrasting modes of karyotype evolution via chromosome fusion or intercentromeric recombination.</title>
        <authorList>
            <person name="Coelho M.A."/>
            <person name="David-Palma M."/>
            <person name="Shea T."/>
            <person name="Bowers K."/>
            <person name="McGinley-Smith S."/>
            <person name="Mohammad A.W."/>
            <person name="Gnirke A."/>
            <person name="Yurkov A.M."/>
            <person name="Nowrousian M."/>
            <person name="Sun S."/>
            <person name="Cuomo C.A."/>
            <person name="Heitman J."/>
        </authorList>
    </citation>
    <scope>NUCLEOTIDE SEQUENCE</scope>
    <source>
        <strain evidence="3">CBS 10737</strain>
    </source>
</reference>
<feature type="compositionally biased region" description="Low complexity" evidence="1">
    <location>
        <begin position="859"/>
        <end position="882"/>
    </location>
</feature>
<evidence type="ECO:0000313" key="2">
    <source>
        <dbReference type="EMBL" id="OCF52667.1"/>
    </source>
</evidence>
<name>A0A1B9IB91_9TREE</name>
<feature type="region of interest" description="Disordered" evidence="1">
    <location>
        <begin position="473"/>
        <end position="492"/>
    </location>
</feature>
<feature type="region of interest" description="Disordered" evidence="1">
    <location>
        <begin position="817"/>
        <end position="892"/>
    </location>
</feature>
<sequence length="1076" mass="120225">MSLSRLQLAAALMEYDNDSDLASPNTQETFYKDHRASAIFQPFNKAQAEARRHKILSQPPPSLPSPLGESSRALNDQRRQSTSELNDHVDRPKSQNQSFRQSTISDFRVTPAGGRSINLTTNDIEEEEHLKNGEKHDVDVERWGLPSHLVLDESNQKPKLDTRKSVNSIVPKPEASSIGSRIKSIHVEDVLDDTDLHKQIYEQSGYIPFEQRQEQRESNRRKRNHSYDFSTSTANALSSGAQIRELIENQRERPSTVMGFTSKNHERDRKLSDPRMIPLPNTPGSLFNSRTLSSGSGWNSPPPGKMDEDLENQDIVNDEPNPFALPAPPPELGSRFDPKILQTQRQPSFDQDKRSYSRSSGIILNDHQQPPYTSRSRSTFYPQEEEYDDTEYIEPNPLVSPSFKVPNKVWEDIPTPEQYGRPLKPHKYRNNPPKPLDRLTMLRPKTLIMPSSLANRYSPPPPQIKLPEGYTLGEKPLPPGAKTQGERPKSGFNHLSISQRTFRSSLMVNGLHDEEFVGGATEDGEMGIKGRDLDVGALERRPGKLFGRSLMDELEARKSAQKGKQRVFTGDSRPAMMARSSMFEPPTISLSPTSPPLPGSANSNRPQSMHPIGNRAPLLSFDSKGDIHPTSPDNLGIPDQGGRISKSKSVFGVDQIWEKELAKLKLIQEEDRRIAEFQKMEEEEKELKKMKRKSKKGKGKEILPDLKIPKESVEEPSDISPIARAADLPPALQYSPEKAPSRRLSQEEGEDVEESRQGGVGSYDDGNGEEVNAPHDFVGTLNRSIRDENTDEDDSEEDIPLSKLALVKSRLSASTRNSILILKEPESEDDSDEDIPLSRLPIAPKSPSIITRTRKPLKSLELNLPSSSSSSNLSKSISGKSPMSAEVDDENAEDDLPLAVRQAKTKGLKPITKAEIIEDDLPLGYKHSEKAQAQMQMQIQMQMQMQMVQRQFEEENINRQSMINPYQSWMIPNMNIGMVPPQFNINDPYVGMGFTPSIPNLGINLPINMNMGMGIGMGNPQINMNMGGFVQPNQGNPGEAIDHWRNDVALAPVGTSDRDSRISGFSSAGREGSIRT</sequence>
<reference evidence="2" key="3">
    <citation type="submission" date="2016-07" db="EMBL/GenBank/DDBJ databases">
        <title>Evolution of pathogenesis and genome organization in the Tremellales.</title>
        <authorList>
            <person name="Cuomo C."/>
            <person name="Litvintseva A."/>
            <person name="Heitman J."/>
            <person name="Chen Y."/>
            <person name="Sun S."/>
            <person name="Springer D."/>
            <person name="Dromer F."/>
            <person name="Young S."/>
            <person name="Zeng Q."/>
            <person name="Chapman S."/>
            <person name="Gujja S."/>
            <person name="Saif S."/>
            <person name="Birren B."/>
        </authorList>
    </citation>
    <scope>NUCLEOTIDE SEQUENCE</scope>
    <source>
        <strain evidence="2">CBS 10737</strain>
    </source>
</reference>
<dbReference type="EMBL" id="KI894008">
    <property type="protein sequence ID" value="OCF52667.1"/>
    <property type="molecule type" value="Genomic_DNA"/>
</dbReference>
<feature type="region of interest" description="Disordered" evidence="1">
    <location>
        <begin position="247"/>
        <end position="310"/>
    </location>
</feature>
<feature type="compositionally biased region" description="Basic and acidic residues" evidence="1">
    <location>
        <begin position="75"/>
        <end position="93"/>
    </location>
</feature>
<accession>A0A1B9IB91</accession>
<gene>
    <name evidence="2" type="ORF">I206_01960</name>
    <name evidence="3" type="ORF">I206_103035</name>
</gene>
<feature type="region of interest" description="Disordered" evidence="1">
    <location>
        <begin position="584"/>
        <end position="641"/>
    </location>
</feature>
<dbReference type="RefSeq" id="XP_019013886.1">
    <property type="nucleotide sequence ID" value="XM_019153725.1"/>
</dbReference>
<evidence type="ECO:0000313" key="3">
    <source>
        <dbReference type="EMBL" id="WWC69099.1"/>
    </source>
</evidence>
<protein>
    <submittedName>
        <fullName evidence="2">Uncharacterized protein</fullName>
    </submittedName>
</protein>
<dbReference type="AlphaFoldDB" id="A0A1B9IB91"/>
<reference evidence="2" key="1">
    <citation type="submission" date="2013-07" db="EMBL/GenBank/DDBJ databases">
        <title>The Genome Sequence of Cryptococcus pinus CBS10737.</title>
        <authorList>
            <consortium name="The Broad Institute Genome Sequencing Platform"/>
            <person name="Cuomo C."/>
            <person name="Litvintseva A."/>
            <person name="Chen Y."/>
            <person name="Heitman J."/>
            <person name="Sun S."/>
            <person name="Springer D."/>
            <person name="Dromer F."/>
            <person name="Young S.K."/>
            <person name="Zeng Q."/>
            <person name="Gargeya S."/>
            <person name="Fitzgerald M."/>
            <person name="Abouelleil A."/>
            <person name="Alvarado L."/>
            <person name="Berlin A.M."/>
            <person name="Chapman S.B."/>
            <person name="Dewar J."/>
            <person name="Goldberg J."/>
            <person name="Griggs A."/>
            <person name="Gujja S."/>
            <person name="Hansen M."/>
            <person name="Howarth C."/>
            <person name="Imamovic A."/>
            <person name="Larimer J."/>
            <person name="McCowan C."/>
            <person name="Murphy C."/>
            <person name="Pearson M."/>
            <person name="Priest M."/>
            <person name="Roberts A."/>
            <person name="Saif S."/>
            <person name="Shea T."/>
            <person name="Sykes S."/>
            <person name="Wortman J."/>
            <person name="Nusbaum C."/>
            <person name="Birren B."/>
        </authorList>
    </citation>
    <scope>NUCLEOTIDE SEQUENCE [LARGE SCALE GENOMIC DNA]</scope>
    <source>
        <strain evidence="2">CBS 10737</strain>
    </source>
</reference>
<proteinExistence type="predicted"/>
<evidence type="ECO:0000256" key="1">
    <source>
        <dbReference type="SAM" id="MobiDB-lite"/>
    </source>
</evidence>
<dbReference type="OrthoDB" id="2564267at2759"/>
<feature type="compositionally biased region" description="Acidic residues" evidence="1">
    <location>
        <begin position="789"/>
        <end position="799"/>
    </location>
</feature>
<feature type="compositionally biased region" description="Basic residues" evidence="1">
    <location>
        <begin position="688"/>
        <end position="698"/>
    </location>
</feature>
<dbReference type="KEGG" id="kpin:30170329"/>
<evidence type="ECO:0000313" key="4">
    <source>
        <dbReference type="Proteomes" id="UP000094020"/>
    </source>
</evidence>
<feature type="region of interest" description="Disordered" evidence="1">
    <location>
        <begin position="1052"/>
        <end position="1076"/>
    </location>
</feature>
<dbReference type="STRING" id="1296096.A0A1B9IB91"/>
<dbReference type="EMBL" id="CP144522">
    <property type="protein sequence ID" value="WWC69099.1"/>
    <property type="molecule type" value="Genomic_DNA"/>
</dbReference>
<feature type="region of interest" description="Disordered" evidence="1">
    <location>
        <begin position="203"/>
        <end position="235"/>
    </location>
</feature>
<feature type="compositionally biased region" description="Basic and acidic residues" evidence="1">
    <location>
        <begin position="699"/>
        <end position="713"/>
    </location>
</feature>
<dbReference type="Proteomes" id="UP000094020">
    <property type="component" value="Chromosome 4"/>
</dbReference>
<feature type="region of interest" description="Disordered" evidence="1">
    <location>
        <begin position="42"/>
        <end position="135"/>
    </location>
</feature>